<evidence type="ECO:0000256" key="2">
    <source>
        <dbReference type="SAM" id="SignalP"/>
    </source>
</evidence>
<feature type="region of interest" description="Disordered" evidence="1">
    <location>
        <begin position="191"/>
        <end position="268"/>
    </location>
</feature>
<keyword evidence="2" id="KW-0732">Signal</keyword>
<feature type="domain" description="FecR protein" evidence="3">
    <location>
        <begin position="59"/>
        <end position="144"/>
    </location>
</feature>
<accession>A0A401FT20</accession>
<comment type="caution">
    <text evidence="4">The sequence shown here is derived from an EMBL/GenBank/DDBJ whole genome shotgun (WGS) entry which is preliminary data.</text>
</comment>
<feature type="compositionally biased region" description="Polar residues" evidence="1">
    <location>
        <begin position="1204"/>
        <end position="1223"/>
    </location>
</feature>
<feature type="region of interest" description="Disordered" evidence="1">
    <location>
        <begin position="1178"/>
        <end position="1223"/>
    </location>
</feature>
<dbReference type="OrthoDB" id="5415289at2"/>
<dbReference type="InterPro" id="IPR006860">
    <property type="entry name" value="FecR"/>
</dbReference>
<gene>
    <name evidence="4" type="ORF">DENIS_1051</name>
</gene>
<dbReference type="PANTHER" id="PTHR38731:SF3">
    <property type="entry name" value="BLL6125 PROTEIN"/>
    <property type="match status" value="1"/>
</dbReference>
<proteinExistence type="predicted"/>
<evidence type="ECO:0000259" key="3">
    <source>
        <dbReference type="Pfam" id="PF04773"/>
    </source>
</evidence>
<feature type="signal peptide" evidence="2">
    <location>
        <begin position="1"/>
        <end position="23"/>
    </location>
</feature>
<name>A0A401FT20_9BACT</name>
<feature type="compositionally biased region" description="Polar residues" evidence="1">
    <location>
        <begin position="1181"/>
        <end position="1196"/>
    </location>
</feature>
<protein>
    <recommendedName>
        <fullName evidence="3">FecR protein domain-containing protein</fullName>
    </recommendedName>
</protein>
<evidence type="ECO:0000313" key="5">
    <source>
        <dbReference type="Proteomes" id="UP000288096"/>
    </source>
</evidence>
<evidence type="ECO:0000313" key="4">
    <source>
        <dbReference type="EMBL" id="GBC60106.1"/>
    </source>
</evidence>
<keyword evidence="5" id="KW-1185">Reference proteome</keyword>
<reference evidence="5" key="2">
    <citation type="submission" date="2019-01" db="EMBL/GenBank/DDBJ databases">
        <title>Genome sequence of Desulfonema ishimotonii strain Tokyo 01.</title>
        <authorList>
            <person name="Fukui M."/>
        </authorList>
    </citation>
    <scope>NUCLEOTIDE SEQUENCE [LARGE SCALE GENOMIC DNA]</scope>
    <source>
        <strain evidence="5">Tokyo 01</strain>
    </source>
</reference>
<dbReference type="RefSeq" id="WP_124327557.1">
    <property type="nucleotide sequence ID" value="NZ_BEXT01000001.1"/>
</dbReference>
<dbReference type="Gene3D" id="2.60.120.1440">
    <property type="match status" value="1"/>
</dbReference>
<dbReference type="Pfam" id="PF04773">
    <property type="entry name" value="FecR"/>
    <property type="match status" value="1"/>
</dbReference>
<reference evidence="5" key="1">
    <citation type="submission" date="2017-11" db="EMBL/GenBank/DDBJ databases">
        <authorList>
            <person name="Watanabe M."/>
            <person name="Kojima H."/>
        </authorList>
    </citation>
    <scope>NUCLEOTIDE SEQUENCE [LARGE SCALE GENOMIC DNA]</scope>
    <source>
        <strain evidence="5">Tokyo 01</strain>
    </source>
</reference>
<dbReference type="Proteomes" id="UP000288096">
    <property type="component" value="Unassembled WGS sequence"/>
</dbReference>
<organism evidence="4 5">
    <name type="scientific">Desulfonema ishimotonii</name>
    <dbReference type="NCBI Taxonomy" id="45657"/>
    <lineage>
        <taxon>Bacteria</taxon>
        <taxon>Pseudomonadati</taxon>
        <taxon>Thermodesulfobacteriota</taxon>
        <taxon>Desulfobacteria</taxon>
        <taxon>Desulfobacterales</taxon>
        <taxon>Desulfococcaceae</taxon>
        <taxon>Desulfonema</taxon>
    </lineage>
</organism>
<dbReference type="EMBL" id="BEXT01000001">
    <property type="protein sequence ID" value="GBC60106.1"/>
    <property type="molecule type" value="Genomic_DNA"/>
</dbReference>
<dbReference type="PANTHER" id="PTHR38731">
    <property type="entry name" value="LIPL45-RELATED LIPOPROTEIN-RELATED"/>
    <property type="match status" value="1"/>
</dbReference>
<dbReference type="AlphaFoldDB" id="A0A401FT20"/>
<feature type="chain" id="PRO_5019089781" description="FecR protein domain-containing protein" evidence="2">
    <location>
        <begin position="24"/>
        <end position="1223"/>
    </location>
</feature>
<feature type="compositionally biased region" description="Acidic residues" evidence="1">
    <location>
        <begin position="207"/>
        <end position="224"/>
    </location>
</feature>
<evidence type="ECO:0000256" key="1">
    <source>
        <dbReference type="SAM" id="MobiDB-lite"/>
    </source>
</evidence>
<sequence length="1223" mass="131026">MKLITCRLICLLLFILCPITGHTEPVGEIVSLKGRVDITQPGTPAQTASPDDPLSVGDIVRTKSNAAAEIRFGDGSVMRLGPGARVEITEYLFENGRTRASLRLFRGKIRSIVSKARGFFGKANRFEVQTPSAVIGVRGTDFLTWHQAGISGAMFMEGKGYCHCLDRPDQIRDISAGQMMTVQNAFTPPVIRPITDMNIPGTAGDTAAEEPSETTDESGEEAPSDADTSTDRGAEAESDDPNPASEMPSDLPEDSESPFYSSGDTWAADGDMGDDLSENWFYGDDMFSEALWGDGEFSDDEAEAFYDAFWTEPEYLLPVSDLLFGFESCFSGNIYTGATDSDGGYRLGRTGFVDGVLEGFEVFWAANVESSVFSSLYGFYVNDSPGGGDFIWTADAFFSQNATDGGMTAADGSAYYGFLGGTKSSGYADFSEGQMLSLYISPFGEIGILKGNLWGKSEPEFNEFHASGEIYPVVLSWNPFIRPEDLYYFVCAETTDSSDAVTIRGDWLTAAGEYAGDLMTDDFQRGTLWIDGETWGISQFLASGRYTGTADLSAGRRRITVSDRTTRQSWLTEYDDDEDTLRMAWSDPKSGLTGVGGGDALWLHDADAQTWQAISMRTRIDTPAFLELTGDEYGLDTLSALNIPAVEIGRETLTGKSNRLRVQMSDVIFFRYRTGGPSAIWATGDITGEFSSAPGTGHTLKLEGGELKANFTVTDWEQEIWGAEINDGTGSITGADGEAVTASFSGFAAGQYDLSGYFSGTGAGLALTDTDFINPVAFQSDFSGGIYQGTFSESTGFVSGYLEGYDNLWDATPEIPSFFNISAMFGMFDAVPDKPVIWIADELVSFDSFEYTDTTPDGGAYKGFSGGFSFCDEEALVQGLTLSLFTDPDGNTGVLQGTFSGYYDFETDCISAWGNLYPIRLASHGPDADAFNTSVMVSVADHDMAGFEGAFIGDDGLLSGAVDVATLSRTDLRLPGESWGISQIISSGTFYAGNKEAGSDRWRISYHSPDTGQSHIREFEDTAWAENVISGTAGMSWADIDQALTGVGGGQFAGTFDPEQYTWQALEMWTTMTTGTFLEMTATPGGRDQLAALKIPSIEIGRASLTGGDDALSVRMNDVAFFSYRTGDAPRIWATGDVAGTYQRPPETGQSVNLSGNGLDARFEVTGWNAQTWGAAVSGSGPLQRSDTGGTATVQFTGHAAGTHSGTSDGAFTGTASGVATGP</sequence>